<gene>
    <name evidence="1" type="ORF">BCR33DRAFT_41205</name>
</gene>
<dbReference type="Proteomes" id="UP000193642">
    <property type="component" value="Unassembled WGS sequence"/>
</dbReference>
<dbReference type="PANTHER" id="PTHR14918">
    <property type="entry name" value="KICSTOR COMPLEX PROTEIN SZT2"/>
    <property type="match status" value="1"/>
</dbReference>
<sequence length="264" mass="30002">MAYLHYVFYHLIGDFIYRDVCRRLAKDTVHVTIIQVGSNMGFYPGVNFGYVPDNEALRFLALTAFGKFIYSSDCHYLDPAIFGEESAPQPESTPSPNFYHRNILFRETHLQKSKKVELYRYVVGPERPVDTPRIKFINSNTESSLALDPENEYEEIVFPWNTKSLPPVVGEILCGFKDYTIESTDLAGLIHTRLLEGFAVKSVHVGGGGSKKQSQASTVTGKSIEKVEIILMRPWLPNVTIQYTIKARFVFDTENVEISRTIAY</sequence>
<keyword evidence="2" id="KW-1185">Reference proteome</keyword>
<protein>
    <submittedName>
        <fullName evidence="1">Uncharacterized protein</fullName>
    </submittedName>
</protein>
<dbReference type="STRING" id="329046.A0A1Y2CNQ2"/>
<dbReference type="OrthoDB" id="2130403at2759"/>
<dbReference type="EMBL" id="MCGO01000011">
    <property type="protein sequence ID" value="ORY48651.1"/>
    <property type="molecule type" value="Genomic_DNA"/>
</dbReference>
<proteinExistence type="predicted"/>
<dbReference type="InterPro" id="IPR033228">
    <property type="entry name" value="SZT2"/>
</dbReference>
<dbReference type="GO" id="GO:0005777">
    <property type="term" value="C:peroxisome"/>
    <property type="evidence" value="ECO:0007669"/>
    <property type="project" value="InterPro"/>
</dbReference>
<evidence type="ECO:0000313" key="2">
    <source>
        <dbReference type="Proteomes" id="UP000193642"/>
    </source>
</evidence>
<organism evidence="1 2">
    <name type="scientific">Rhizoclosmatium globosum</name>
    <dbReference type="NCBI Taxonomy" id="329046"/>
    <lineage>
        <taxon>Eukaryota</taxon>
        <taxon>Fungi</taxon>
        <taxon>Fungi incertae sedis</taxon>
        <taxon>Chytridiomycota</taxon>
        <taxon>Chytridiomycota incertae sedis</taxon>
        <taxon>Chytridiomycetes</taxon>
        <taxon>Chytridiales</taxon>
        <taxon>Chytriomycetaceae</taxon>
        <taxon>Rhizoclosmatium</taxon>
    </lineage>
</organism>
<name>A0A1Y2CNQ2_9FUNG</name>
<dbReference type="AlphaFoldDB" id="A0A1Y2CNQ2"/>
<accession>A0A1Y2CNQ2</accession>
<reference evidence="1 2" key="1">
    <citation type="submission" date="2016-07" db="EMBL/GenBank/DDBJ databases">
        <title>Pervasive Adenine N6-methylation of Active Genes in Fungi.</title>
        <authorList>
            <consortium name="DOE Joint Genome Institute"/>
            <person name="Mondo S.J."/>
            <person name="Dannebaum R.O."/>
            <person name="Kuo R.C."/>
            <person name="Labutti K."/>
            <person name="Haridas S."/>
            <person name="Kuo A."/>
            <person name="Salamov A."/>
            <person name="Ahrendt S.R."/>
            <person name="Lipzen A."/>
            <person name="Sullivan W."/>
            <person name="Andreopoulos W.B."/>
            <person name="Clum A."/>
            <person name="Lindquist E."/>
            <person name="Daum C."/>
            <person name="Ramamoorthy G.K."/>
            <person name="Gryganskyi A."/>
            <person name="Culley D."/>
            <person name="Magnuson J.K."/>
            <person name="James T.Y."/>
            <person name="O'Malley M.A."/>
            <person name="Stajich J.E."/>
            <person name="Spatafora J.W."/>
            <person name="Visel A."/>
            <person name="Grigoriev I.V."/>
        </authorList>
    </citation>
    <scope>NUCLEOTIDE SEQUENCE [LARGE SCALE GENOMIC DNA]</scope>
    <source>
        <strain evidence="1 2">JEL800</strain>
    </source>
</reference>
<dbReference type="PANTHER" id="PTHR14918:SF3">
    <property type="entry name" value="KICSTOR COMPLEX PROTEIN SZT2"/>
    <property type="match status" value="1"/>
</dbReference>
<comment type="caution">
    <text evidence="1">The sequence shown here is derived from an EMBL/GenBank/DDBJ whole genome shotgun (WGS) entry which is preliminary data.</text>
</comment>
<evidence type="ECO:0000313" key="1">
    <source>
        <dbReference type="EMBL" id="ORY48651.1"/>
    </source>
</evidence>